<dbReference type="EMBL" id="CP003350">
    <property type="protein sequence ID" value="AFC86134.1"/>
    <property type="molecule type" value="Genomic_DNA"/>
</dbReference>
<dbReference type="AlphaFoldDB" id="H8KYR3"/>
<dbReference type="NCBIfam" id="TIGR02305">
    <property type="entry name" value="HpaG-N-term"/>
    <property type="match status" value="1"/>
</dbReference>
<dbReference type="HOGENOM" id="CLU_028458_4_1_6"/>
<sequence length="218" mass="23882">MNHLSSTLAPCLLGVALNYRGLLEQWRPRFERPPYLQAPQQPVLFIKTPNTRNQDGGRVTRPRGHRLQPGPALGVVIANETRRIHADQAGSHIAGYVIVNEFSLPEESYYRPALKDKCRDGFCVVGPMTAATAIPDPHGLGIRLQVNHELRQHNHTSNMVRTVPQLLASISGFMTLQAGDVLITGSPEGRVDVLPGDEVIVEIDGLGQLHNTIVAEAD</sequence>
<proteinExistence type="predicted"/>
<accession>H8KYR3</accession>
<dbReference type="PANTHER" id="PTHR11820:SF114">
    <property type="entry name" value="4-HYDROXYPHENYLACETATE CATABOLISM PROTEIN"/>
    <property type="match status" value="1"/>
</dbReference>
<dbReference type="Pfam" id="PF01557">
    <property type="entry name" value="FAA_hydrolase"/>
    <property type="match status" value="1"/>
</dbReference>
<dbReference type="eggNOG" id="COG0179">
    <property type="taxonomic scope" value="Bacteria"/>
</dbReference>
<dbReference type="GO" id="GO:0018800">
    <property type="term" value="F:5-oxopent-3-ene-1,2,5-tricarboxylate decarboxylase activity"/>
    <property type="evidence" value="ECO:0007669"/>
    <property type="project" value="InterPro"/>
</dbReference>
<keyword evidence="5" id="KW-1185">Reference proteome</keyword>
<feature type="region of interest" description="Disordered" evidence="2">
    <location>
        <begin position="41"/>
        <end position="64"/>
    </location>
</feature>
<reference evidence="4" key="1">
    <citation type="submission" date="2012-02" db="EMBL/GenBank/DDBJ databases">
        <title>The complete genome of Frateuria aurantia DSM 6220.</title>
        <authorList>
            <consortium name="US DOE Joint Genome Institute (JGI-PGF)"/>
            <person name="Lucas S."/>
            <person name="Copeland A."/>
            <person name="Lapidus A."/>
            <person name="Glavina del Rio T."/>
            <person name="Dalin E."/>
            <person name="Tice H."/>
            <person name="Bruce D."/>
            <person name="Goodwin L."/>
            <person name="Pitluck S."/>
            <person name="Peters L."/>
            <person name="Ovchinnikova G."/>
            <person name="Teshima H."/>
            <person name="Kyrpides N."/>
            <person name="Mavromatis K."/>
            <person name="Ivanova N."/>
            <person name="Brettin T."/>
            <person name="Detter J.C."/>
            <person name="Han C."/>
            <person name="Larimer F."/>
            <person name="Land M."/>
            <person name="Hauser L."/>
            <person name="Markowitz V."/>
            <person name="Cheng J.-F."/>
            <person name="Hugenholtz P."/>
            <person name="Woyke T."/>
            <person name="Wu D."/>
            <person name="Brambilla E."/>
            <person name="Klenk H.-P."/>
            <person name="Eisen J.A."/>
        </authorList>
    </citation>
    <scope>NUCLEOTIDE SEQUENCE</scope>
    <source>
        <strain evidence="4">DSM 6220</strain>
    </source>
</reference>
<organism evidence="4 5">
    <name type="scientific">Frateuria aurantia (strain ATCC 33424 / DSM 6220 / KCTC 2777 / LMG 1558 / NBRC 3245 / NCIMB 13370)</name>
    <name type="common">Acetobacter aurantius</name>
    <dbReference type="NCBI Taxonomy" id="767434"/>
    <lineage>
        <taxon>Bacteria</taxon>
        <taxon>Pseudomonadati</taxon>
        <taxon>Pseudomonadota</taxon>
        <taxon>Gammaproteobacteria</taxon>
        <taxon>Lysobacterales</taxon>
        <taxon>Rhodanobacteraceae</taxon>
        <taxon>Frateuria</taxon>
    </lineage>
</organism>
<name>H8KYR3_FRAAD</name>
<dbReference type="Gene3D" id="3.90.850.10">
    <property type="entry name" value="Fumarylacetoacetase-like, C-terminal domain"/>
    <property type="match status" value="1"/>
</dbReference>
<evidence type="ECO:0000313" key="4">
    <source>
        <dbReference type="EMBL" id="AFC86134.1"/>
    </source>
</evidence>
<dbReference type="GO" id="GO:0046872">
    <property type="term" value="F:metal ion binding"/>
    <property type="evidence" value="ECO:0007669"/>
    <property type="project" value="UniProtKB-KW"/>
</dbReference>
<evidence type="ECO:0000313" key="5">
    <source>
        <dbReference type="Proteomes" id="UP000005234"/>
    </source>
</evidence>
<gene>
    <name evidence="4" type="ordered locus">Fraau_1725</name>
</gene>
<evidence type="ECO:0000256" key="1">
    <source>
        <dbReference type="ARBA" id="ARBA00022723"/>
    </source>
</evidence>
<dbReference type="InterPro" id="IPR011234">
    <property type="entry name" value="Fumarylacetoacetase-like_C"/>
</dbReference>
<keyword evidence="4" id="KW-0413">Isomerase</keyword>
<dbReference type="InterPro" id="IPR036663">
    <property type="entry name" value="Fumarylacetoacetase_C_sf"/>
</dbReference>
<dbReference type="GO" id="GO:0008704">
    <property type="term" value="F:5-carboxymethyl-2-hydroxymuconate delta-isomerase activity"/>
    <property type="evidence" value="ECO:0007669"/>
    <property type="project" value="InterPro"/>
</dbReference>
<keyword evidence="1" id="KW-0479">Metal-binding</keyword>
<dbReference type="STRING" id="767434.Fraau_1725"/>
<dbReference type="PANTHER" id="PTHR11820">
    <property type="entry name" value="ACYLPYRUVASE"/>
    <property type="match status" value="1"/>
</dbReference>
<feature type="domain" description="Fumarylacetoacetase-like C-terminal" evidence="3">
    <location>
        <begin position="13"/>
        <end position="214"/>
    </location>
</feature>
<dbReference type="RefSeq" id="WP_014403139.1">
    <property type="nucleotide sequence ID" value="NC_017033.1"/>
</dbReference>
<dbReference type="InterPro" id="IPR012686">
    <property type="entry name" value="HPA_isomer/decarb_N"/>
</dbReference>
<dbReference type="KEGG" id="fau:Fraau_1725"/>
<dbReference type="OrthoDB" id="9805307at2"/>
<dbReference type="Proteomes" id="UP000005234">
    <property type="component" value="Chromosome"/>
</dbReference>
<dbReference type="SUPFAM" id="SSF56529">
    <property type="entry name" value="FAH"/>
    <property type="match status" value="1"/>
</dbReference>
<evidence type="ECO:0000256" key="2">
    <source>
        <dbReference type="SAM" id="MobiDB-lite"/>
    </source>
</evidence>
<evidence type="ECO:0000259" key="3">
    <source>
        <dbReference type="Pfam" id="PF01557"/>
    </source>
</evidence>
<protein>
    <submittedName>
        <fullName evidence="4">Bifunctional isomerase/decarboxylase in 4-hydroxyphenylacetate degradation, N-terminal subunit</fullName>
    </submittedName>
</protein>